<sequence>MAMQLRVTDGAITNRVLANLQGNLTRVGNLQEQLSSGKQISRPSDSPTGTVSAMQLRGESRAVQQYSRNASDGLGWLGVIDSALTSSLSQTGKVRELVLQGMSAGTASTGDAREAIAVEVENLREALIGVANTKFLERPVFGGTTTGERAFDENGTYVGDSGTVMRTVGDNSKVQVDANGGQVFGGNGEDFQLFAVLETITNNLRSGNTAALGADLQNLDVAIGTIKTNLADVGARYNRIETSRTAADDRLLNVKSKLSEIEDIDLPNTIMQMQLQQTAYQAALQATAKVIQPSLMDFLR</sequence>
<keyword evidence="3" id="KW-0975">Bacterial flagellum</keyword>
<evidence type="ECO:0000259" key="4">
    <source>
        <dbReference type="Pfam" id="PF00669"/>
    </source>
</evidence>
<comment type="similarity">
    <text evidence="2">Belongs to the bacterial flagellin family.</text>
</comment>
<evidence type="ECO:0000256" key="3">
    <source>
        <dbReference type="ARBA" id="ARBA00023143"/>
    </source>
</evidence>
<dbReference type="RefSeq" id="WP_306835673.1">
    <property type="nucleotide sequence ID" value="NZ_JAUSRA010000001.1"/>
</dbReference>
<dbReference type="Proteomes" id="UP001240984">
    <property type="component" value="Unassembled WGS sequence"/>
</dbReference>
<gene>
    <name evidence="6" type="ORF">J2S43_006544</name>
</gene>
<dbReference type="PANTHER" id="PTHR42792:SF1">
    <property type="entry name" value="FLAGELLAR HOOK-ASSOCIATED PROTEIN 3"/>
    <property type="match status" value="1"/>
</dbReference>
<feature type="domain" description="Flagellin C-terminal" evidence="5">
    <location>
        <begin position="216"/>
        <end position="299"/>
    </location>
</feature>
<keyword evidence="7" id="KW-1185">Reference proteome</keyword>
<keyword evidence="6" id="KW-0282">Flagellum</keyword>
<dbReference type="InterPro" id="IPR046358">
    <property type="entry name" value="Flagellin_C"/>
</dbReference>
<dbReference type="PANTHER" id="PTHR42792">
    <property type="entry name" value="FLAGELLIN"/>
    <property type="match status" value="1"/>
</dbReference>
<proteinExistence type="inferred from homology"/>
<dbReference type="SUPFAM" id="SSF64518">
    <property type="entry name" value="Phase 1 flagellin"/>
    <property type="match status" value="1"/>
</dbReference>
<protein>
    <submittedName>
        <fullName evidence="6">Flagellar hook-associated protein 3 FlgL</fullName>
    </submittedName>
</protein>
<feature type="domain" description="Flagellin N-terminal" evidence="4">
    <location>
        <begin position="13"/>
        <end position="133"/>
    </location>
</feature>
<dbReference type="InterPro" id="IPR013384">
    <property type="entry name" value="Flagell_FlgL"/>
</dbReference>
<name>A0ABT9N2X2_9ACTN</name>
<accession>A0ABT9N2X2</accession>
<dbReference type="InterPro" id="IPR001492">
    <property type="entry name" value="Flagellin"/>
</dbReference>
<comment type="caution">
    <text evidence="6">The sequence shown here is derived from an EMBL/GenBank/DDBJ whole genome shotgun (WGS) entry which is preliminary data.</text>
</comment>
<reference evidence="6 7" key="1">
    <citation type="submission" date="2023-07" db="EMBL/GenBank/DDBJ databases">
        <title>Sequencing the genomes of 1000 actinobacteria strains.</title>
        <authorList>
            <person name="Klenk H.-P."/>
        </authorList>
    </citation>
    <scope>NUCLEOTIDE SEQUENCE [LARGE SCALE GENOMIC DNA]</scope>
    <source>
        <strain evidence="6 7">DSM 44710</strain>
    </source>
</reference>
<dbReference type="Pfam" id="PF00700">
    <property type="entry name" value="Flagellin_C"/>
    <property type="match status" value="1"/>
</dbReference>
<dbReference type="Gene3D" id="1.20.1330.10">
    <property type="entry name" value="f41 fragment of flagellin, N-terminal domain"/>
    <property type="match status" value="1"/>
</dbReference>
<evidence type="ECO:0000313" key="6">
    <source>
        <dbReference type="EMBL" id="MDP9798032.1"/>
    </source>
</evidence>
<evidence type="ECO:0000256" key="2">
    <source>
        <dbReference type="ARBA" id="ARBA00005709"/>
    </source>
</evidence>
<dbReference type="Pfam" id="PF00669">
    <property type="entry name" value="Flagellin_N"/>
    <property type="match status" value="1"/>
</dbReference>
<organism evidence="6 7">
    <name type="scientific">Catenuloplanes nepalensis</name>
    <dbReference type="NCBI Taxonomy" id="587533"/>
    <lineage>
        <taxon>Bacteria</taxon>
        <taxon>Bacillati</taxon>
        <taxon>Actinomycetota</taxon>
        <taxon>Actinomycetes</taxon>
        <taxon>Micromonosporales</taxon>
        <taxon>Micromonosporaceae</taxon>
        <taxon>Catenuloplanes</taxon>
    </lineage>
</organism>
<comment type="subcellular location">
    <subcellularLocation>
        <location evidence="1">Bacterial flagellum</location>
    </subcellularLocation>
</comment>
<evidence type="ECO:0000259" key="5">
    <source>
        <dbReference type="Pfam" id="PF00700"/>
    </source>
</evidence>
<evidence type="ECO:0000256" key="1">
    <source>
        <dbReference type="ARBA" id="ARBA00004365"/>
    </source>
</evidence>
<dbReference type="NCBIfam" id="TIGR02550">
    <property type="entry name" value="flagell_flgL"/>
    <property type="match status" value="1"/>
</dbReference>
<dbReference type="InterPro" id="IPR001029">
    <property type="entry name" value="Flagellin_N"/>
</dbReference>
<dbReference type="EMBL" id="JAUSRA010000001">
    <property type="protein sequence ID" value="MDP9798032.1"/>
    <property type="molecule type" value="Genomic_DNA"/>
</dbReference>
<keyword evidence="6" id="KW-0969">Cilium</keyword>
<evidence type="ECO:0000313" key="7">
    <source>
        <dbReference type="Proteomes" id="UP001240984"/>
    </source>
</evidence>
<keyword evidence="6" id="KW-0966">Cell projection</keyword>